<dbReference type="InParanoid" id="D8QRA2"/>
<dbReference type="STRING" id="88036.D8QRA2"/>
<keyword evidence="1" id="KW-0812">Transmembrane</keyword>
<feature type="non-terminal residue" evidence="3">
    <location>
        <position position="1"/>
    </location>
</feature>
<reference evidence="3 4" key="1">
    <citation type="journal article" date="2011" name="Science">
        <title>The Selaginella genome identifies genetic changes associated with the evolution of vascular plants.</title>
        <authorList>
            <person name="Banks J.A."/>
            <person name="Nishiyama T."/>
            <person name="Hasebe M."/>
            <person name="Bowman J.L."/>
            <person name="Gribskov M."/>
            <person name="dePamphilis C."/>
            <person name="Albert V.A."/>
            <person name="Aono N."/>
            <person name="Aoyama T."/>
            <person name="Ambrose B.A."/>
            <person name="Ashton N.W."/>
            <person name="Axtell M.J."/>
            <person name="Barker E."/>
            <person name="Barker M.S."/>
            <person name="Bennetzen J.L."/>
            <person name="Bonawitz N.D."/>
            <person name="Chapple C."/>
            <person name="Cheng C."/>
            <person name="Correa L.G."/>
            <person name="Dacre M."/>
            <person name="DeBarry J."/>
            <person name="Dreyer I."/>
            <person name="Elias M."/>
            <person name="Engstrom E.M."/>
            <person name="Estelle M."/>
            <person name="Feng L."/>
            <person name="Finet C."/>
            <person name="Floyd S.K."/>
            <person name="Frommer W.B."/>
            <person name="Fujita T."/>
            <person name="Gramzow L."/>
            <person name="Gutensohn M."/>
            <person name="Harholt J."/>
            <person name="Hattori M."/>
            <person name="Heyl A."/>
            <person name="Hirai T."/>
            <person name="Hiwatashi Y."/>
            <person name="Ishikawa M."/>
            <person name="Iwata M."/>
            <person name="Karol K.G."/>
            <person name="Koehler B."/>
            <person name="Kolukisaoglu U."/>
            <person name="Kubo M."/>
            <person name="Kurata T."/>
            <person name="Lalonde S."/>
            <person name="Li K."/>
            <person name="Li Y."/>
            <person name="Litt A."/>
            <person name="Lyons E."/>
            <person name="Manning G."/>
            <person name="Maruyama T."/>
            <person name="Michael T.P."/>
            <person name="Mikami K."/>
            <person name="Miyazaki S."/>
            <person name="Morinaga S."/>
            <person name="Murata T."/>
            <person name="Mueller-Roeber B."/>
            <person name="Nelson D.R."/>
            <person name="Obara M."/>
            <person name="Oguri Y."/>
            <person name="Olmstead R.G."/>
            <person name="Onodera N."/>
            <person name="Petersen B.L."/>
            <person name="Pils B."/>
            <person name="Prigge M."/>
            <person name="Rensing S.A."/>
            <person name="Riano-Pachon D.M."/>
            <person name="Roberts A.W."/>
            <person name="Sato Y."/>
            <person name="Scheller H.V."/>
            <person name="Schulz B."/>
            <person name="Schulz C."/>
            <person name="Shakirov E.V."/>
            <person name="Shibagaki N."/>
            <person name="Shinohara N."/>
            <person name="Shippen D.E."/>
            <person name="Soerensen I."/>
            <person name="Sotooka R."/>
            <person name="Sugimoto N."/>
            <person name="Sugita M."/>
            <person name="Sumikawa N."/>
            <person name="Tanurdzic M."/>
            <person name="Theissen G."/>
            <person name="Ulvskov P."/>
            <person name="Wakazuki S."/>
            <person name="Weng J.K."/>
            <person name="Willats W.W."/>
            <person name="Wipf D."/>
            <person name="Wolf P.G."/>
            <person name="Yang L."/>
            <person name="Zimmer A.D."/>
            <person name="Zhu Q."/>
            <person name="Mitros T."/>
            <person name="Hellsten U."/>
            <person name="Loque D."/>
            <person name="Otillar R."/>
            <person name="Salamov A."/>
            <person name="Schmutz J."/>
            <person name="Shapiro H."/>
            <person name="Lindquist E."/>
            <person name="Lucas S."/>
            <person name="Rokhsar D."/>
            <person name="Grigoriev I.V."/>
        </authorList>
    </citation>
    <scope>NUCLEOTIDE SEQUENCE [LARGE SCALE GENOMIC DNA]</scope>
</reference>
<dbReference type="InterPro" id="IPR007275">
    <property type="entry name" value="YTH_domain"/>
</dbReference>
<dbReference type="EMBL" id="GL377566">
    <property type="protein sequence ID" value="EFJ36744.1"/>
    <property type="molecule type" value="Genomic_DNA"/>
</dbReference>
<sequence length="152" mass="17258">RYFIIKSLNHQNLSKSVERGVWATPAVNEDILNEAFQTSERVVLVFSVNMSGHFQGYAEMTSRPGRRKDNLWNDANDGSSPWGGVFSVDWLKLHDLPFQETSHLKNPLDDNKPVKISKDCQVLCLLCSHVIVILFFLGTSSRSWGVSLCFDR</sequence>
<evidence type="ECO:0000259" key="2">
    <source>
        <dbReference type="PROSITE" id="PS50882"/>
    </source>
</evidence>
<keyword evidence="1" id="KW-1133">Transmembrane helix</keyword>
<dbReference type="InterPro" id="IPR045168">
    <property type="entry name" value="YTH_prot"/>
</dbReference>
<dbReference type="AlphaFoldDB" id="D8QRA2"/>
<evidence type="ECO:0000256" key="1">
    <source>
        <dbReference type="SAM" id="Phobius"/>
    </source>
</evidence>
<dbReference type="eggNOG" id="KOG1902">
    <property type="taxonomic scope" value="Eukaryota"/>
</dbReference>
<dbReference type="Pfam" id="PF04146">
    <property type="entry name" value="YTH"/>
    <property type="match status" value="1"/>
</dbReference>
<proteinExistence type="predicted"/>
<dbReference type="GO" id="GO:0048024">
    <property type="term" value="P:regulation of mRNA splicing, via spliceosome"/>
    <property type="evidence" value="ECO:0000318"/>
    <property type="project" value="GO_Central"/>
</dbReference>
<keyword evidence="1" id="KW-0472">Membrane</keyword>
<dbReference type="OMA" id="WSTIRAN"/>
<evidence type="ECO:0000313" key="3">
    <source>
        <dbReference type="EMBL" id="EFJ36744.1"/>
    </source>
</evidence>
<dbReference type="PANTHER" id="PTHR12357:SF3">
    <property type="entry name" value="YTH DOMAIN-CONTAINING PROTEIN 1"/>
    <property type="match status" value="1"/>
</dbReference>
<accession>D8QRA2</accession>
<dbReference type="PANTHER" id="PTHR12357">
    <property type="entry name" value="YTH YT521-B HOMOLOGY DOMAIN-CONTAINING"/>
    <property type="match status" value="1"/>
</dbReference>
<feature type="domain" description="YTH" evidence="2">
    <location>
        <begin position="1"/>
        <end position="135"/>
    </location>
</feature>
<dbReference type="Gramene" id="EFJ36744">
    <property type="protein sequence ID" value="EFJ36744"/>
    <property type="gene ID" value="SELMODRAFT_77664"/>
</dbReference>
<keyword evidence="4" id="KW-1185">Reference proteome</keyword>
<dbReference type="Gene3D" id="3.10.590.10">
    <property type="entry name" value="ph1033 like domains"/>
    <property type="match status" value="1"/>
</dbReference>
<protein>
    <recommendedName>
        <fullName evidence="2">YTH domain-containing protein</fullName>
    </recommendedName>
</protein>
<dbReference type="GO" id="GO:0005654">
    <property type="term" value="C:nucleoplasm"/>
    <property type="evidence" value="ECO:0000318"/>
    <property type="project" value="GO_Central"/>
</dbReference>
<dbReference type="SMR" id="D8QRA2"/>
<feature type="transmembrane region" description="Helical" evidence="1">
    <location>
        <begin position="120"/>
        <end position="138"/>
    </location>
</feature>
<organism evidence="4">
    <name type="scientific">Selaginella moellendorffii</name>
    <name type="common">Spikemoss</name>
    <dbReference type="NCBI Taxonomy" id="88036"/>
    <lineage>
        <taxon>Eukaryota</taxon>
        <taxon>Viridiplantae</taxon>
        <taxon>Streptophyta</taxon>
        <taxon>Embryophyta</taxon>
        <taxon>Tracheophyta</taxon>
        <taxon>Lycopodiopsida</taxon>
        <taxon>Selaginellales</taxon>
        <taxon>Selaginellaceae</taxon>
        <taxon>Selaginella</taxon>
    </lineage>
</organism>
<evidence type="ECO:0000313" key="4">
    <source>
        <dbReference type="Proteomes" id="UP000001514"/>
    </source>
</evidence>
<dbReference type="Proteomes" id="UP000001514">
    <property type="component" value="Unassembled WGS sequence"/>
</dbReference>
<name>D8QRA2_SELML</name>
<gene>
    <name evidence="3" type="ORF">SELMODRAFT_77664</name>
</gene>
<dbReference type="GO" id="GO:0000398">
    <property type="term" value="P:mRNA splicing, via spliceosome"/>
    <property type="evidence" value="ECO:0000318"/>
    <property type="project" value="GO_Central"/>
</dbReference>
<dbReference type="GO" id="GO:1990247">
    <property type="term" value="F:N6-methyladenosine-containing RNA reader activity"/>
    <property type="evidence" value="ECO:0000318"/>
    <property type="project" value="GO_Central"/>
</dbReference>
<dbReference type="HOGENOM" id="CLU_121504_0_0_1"/>
<dbReference type="GO" id="GO:0003729">
    <property type="term" value="F:mRNA binding"/>
    <property type="evidence" value="ECO:0000318"/>
    <property type="project" value="GO_Central"/>
</dbReference>
<dbReference type="PROSITE" id="PS50882">
    <property type="entry name" value="YTH"/>
    <property type="match status" value="1"/>
</dbReference>
<dbReference type="CDD" id="cd21134">
    <property type="entry name" value="YTH"/>
    <property type="match status" value="1"/>
</dbReference>
<dbReference type="KEGG" id="smo:SELMODRAFT_77664"/>